<dbReference type="GO" id="GO:0007165">
    <property type="term" value="P:signal transduction"/>
    <property type="evidence" value="ECO:0007669"/>
    <property type="project" value="InterPro"/>
</dbReference>
<dbReference type="GO" id="GO:0006935">
    <property type="term" value="P:chemotaxis"/>
    <property type="evidence" value="ECO:0007669"/>
    <property type="project" value="InterPro"/>
</dbReference>
<evidence type="ECO:0000313" key="2">
    <source>
        <dbReference type="EMBL" id="MCZ0864571.1"/>
    </source>
</evidence>
<dbReference type="GO" id="GO:0005829">
    <property type="term" value="C:cytosol"/>
    <property type="evidence" value="ECO:0007669"/>
    <property type="project" value="TreeGrafter"/>
</dbReference>
<dbReference type="AlphaFoldDB" id="A0A9J6RJC7"/>
<evidence type="ECO:0000259" key="1">
    <source>
        <dbReference type="PROSITE" id="PS50851"/>
    </source>
</evidence>
<dbReference type="InterPro" id="IPR002545">
    <property type="entry name" value="CheW-lke_dom"/>
</dbReference>
<gene>
    <name evidence="2" type="ORF">O0V09_05130</name>
</gene>
<dbReference type="Proteomes" id="UP001069090">
    <property type="component" value="Unassembled WGS sequence"/>
</dbReference>
<dbReference type="Gene3D" id="2.40.50.180">
    <property type="entry name" value="CheA-289, Domain 4"/>
    <property type="match status" value="1"/>
</dbReference>
<dbReference type="InterPro" id="IPR036061">
    <property type="entry name" value="CheW-like_dom_sf"/>
</dbReference>
<proteinExistence type="predicted"/>
<organism evidence="2 3">
    <name type="scientific">Dasania phycosphaerae</name>
    <dbReference type="NCBI Taxonomy" id="2950436"/>
    <lineage>
        <taxon>Bacteria</taxon>
        <taxon>Pseudomonadati</taxon>
        <taxon>Pseudomonadota</taxon>
        <taxon>Gammaproteobacteria</taxon>
        <taxon>Cellvibrionales</taxon>
        <taxon>Spongiibacteraceae</taxon>
        <taxon>Dasania</taxon>
    </lineage>
</organism>
<dbReference type="PROSITE" id="PS50851">
    <property type="entry name" value="CHEW"/>
    <property type="match status" value="1"/>
</dbReference>
<dbReference type="EMBL" id="JAPTGG010000003">
    <property type="protein sequence ID" value="MCZ0864571.1"/>
    <property type="molecule type" value="Genomic_DNA"/>
</dbReference>
<accession>A0A9J6RJC7</accession>
<comment type="caution">
    <text evidence="2">The sequence shown here is derived from an EMBL/GenBank/DDBJ whole genome shotgun (WGS) entry which is preliminary data.</text>
</comment>
<feature type="domain" description="CheW-like" evidence="1">
    <location>
        <begin position="34"/>
        <end position="174"/>
    </location>
</feature>
<protein>
    <submittedName>
        <fullName evidence="2">Chemotaxis protein CheW</fullName>
    </submittedName>
</protein>
<dbReference type="PANTHER" id="PTHR22617">
    <property type="entry name" value="CHEMOTAXIS SENSOR HISTIDINE KINASE-RELATED"/>
    <property type="match status" value="1"/>
</dbReference>
<dbReference type="PANTHER" id="PTHR22617:SF43">
    <property type="entry name" value="PROTEIN PILI"/>
    <property type="match status" value="1"/>
</dbReference>
<sequence length="180" mass="19342">MSKQLQAFAALQDIASRSLQSAKGLPAQVDVVPLWSGIGFTLGGHRFVAPMGEVSEILVQPPATRLPGVKPWVRGVSNVRGKLLPLIDLEVFFGGALSGGRKNHRVLSLELGELYTGLIVNEVHGMQHFPVDTFSDELPAGVEPLAPFLAGSYQQNGDTWVVFSTFKLAQNTEFMNAAAS</sequence>
<dbReference type="RefSeq" id="WP_258330723.1">
    <property type="nucleotide sequence ID" value="NZ_JAPTGG010000003.1"/>
</dbReference>
<reference evidence="2 3" key="1">
    <citation type="submission" date="2022-12" db="EMBL/GenBank/DDBJ databases">
        <title>Dasania phycosphaerae sp. nov., isolated from particulate material of the south coast of Korea.</title>
        <authorList>
            <person name="Jiang Y."/>
        </authorList>
    </citation>
    <scope>NUCLEOTIDE SEQUENCE [LARGE SCALE GENOMIC DNA]</scope>
    <source>
        <strain evidence="2 3">GY-19</strain>
    </source>
</reference>
<evidence type="ECO:0000313" key="3">
    <source>
        <dbReference type="Proteomes" id="UP001069090"/>
    </source>
</evidence>
<dbReference type="Gene3D" id="2.30.30.40">
    <property type="entry name" value="SH3 Domains"/>
    <property type="match status" value="1"/>
</dbReference>
<dbReference type="InterPro" id="IPR039315">
    <property type="entry name" value="CheW"/>
</dbReference>
<dbReference type="SUPFAM" id="SSF50341">
    <property type="entry name" value="CheW-like"/>
    <property type="match status" value="1"/>
</dbReference>
<dbReference type="SMART" id="SM00260">
    <property type="entry name" value="CheW"/>
    <property type="match status" value="1"/>
</dbReference>
<keyword evidence="3" id="KW-1185">Reference proteome</keyword>
<name>A0A9J6RJC7_9GAMM</name>
<dbReference type="Pfam" id="PF01584">
    <property type="entry name" value="CheW"/>
    <property type="match status" value="1"/>
</dbReference>